<proteinExistence type="predicted"/>
<name>A0A1L9T042_9EURO</name>
<organism evidence="1 2">
    <name type="scientific">Aspergillus sydowii CBS 593.65</name>
    <dbReference type="NCBI Taxonomy" id="1036612"/>
    <lineage>
        <taxon>Eukaryota</taxon>
        <taxon>Fungi</taxon>
        <taxon>Dikarya</taxon>
        <taxon>Ascomycota</taxon>
        <taxon>Pezizomycotina</taxon>
        <taxon>Eurotiomycetes</taxon>
        <taxon>Eurotiomycetidae</taxon>
        <taxon>Eurotiales</taxon>
        <taxon>Aspergillaceae</taxon>
        <taxon>Aspergillus</taxon>
        <taxon>Aspergillus subgen. Nidulantes</taxon>
    </lineage>
</organism>
<evidence type="ECO:0000313" key="1">
    <source>
        <dbReference type="EMBL" id="OJJ52788.1"/>
    </source>
</evidence>
<dbReference type="RefSeq" id="XP_040696594.1">
    <property type="nucleotide sequence ID" value="XM_040849141.1"/>
</dbReference>
<dbReference type="GeneID" id="63765214"/>
<dbReference type="OrthoDB" id="4462099at2759"/>
<dbReference type="AlphaFoldDB" id="A0A1L9T042"/>
<protein>
    <submittedName>
        <fullName evidence="1">Uncharacterized protein</fullName>
    </submittedName>
</protein>
<dbReference type="Proteomes" id="UP000184356">
    <property type="component" value="Unassembled WGS sequence"/>
</dbReference>
<accession>A0A1L9T042</accession>
<keyword evidence="2" id="KW-1185">Reference proteome</keyword>
<gene>
    <name evidence="1" type="ORF">ASPSYDRAFT_560395</name>
</gene>
<evidence type="ECO:0000313" key="2">
    <source>
        <dbReference type="Proteomes" id="UP000184356"/>
    </source>
</evidence>
<dbReference type="VEuPathDB" id="FungiDB:ASPSYDRAFT_560395"/>
<sequence length="176" mass="19671">MQAVADQQFWPLLIPTPLYIRSSKLDVNMASNRDISQQDVTQLATQRDMGVAQVVHVRQDHSEVRSARFQDEIVVGFQSSSVVSSPRDQGGSPHGGSNCCTLFEDCEHNRQAELVCHCSKDTDIDNSRVFNGDMVDGQEQSVVRKHHLNGGSVKNNSRFINGDLDKDTFLAFFCRD</sequence>
<reference evidence="2" key="1">
    <citation type="journal article" date="2017" name="Genome Biol.">
        <title>Comparative genomics reveals high biological diversity and specific adaptations in the industrially and medically important fungal genus Aspergillus.</title>
        <authorList>
            <person name="de Vries R.P."/>
            <person name="Riley R."/>
            <person name="Wiebenga A."/>
            <person name="Aguilar-Osorio G."/>
            <person name="Amillis S."/>
            <person name="Uchima C.A."/>
            <person name="Anderluh G."/>
            <person name="Asadollahi M."/>
            <person name="Askin M."/>
            <person name="Barry K."/>
            <person name="Battaglia E."/>
            <person name="Bayram O."/>
            <person name="Benocci T."/>
            <person name="Braus-Stromeyer S.A."/>
            <person name="Caldana C."/>
            <person name="Canovas D."/>
            <person name="Cerqueira G.C."/>
            <person name="Chen F."/>
            <person name="Chen W."/>
            <person name="Choi C."/>
            <person name="Clum A."/>
            <person name="Dos Santos R.A."/>
            <person name="Damasio A.R."/>
            <person name="Diallinas G."/>
            <person name="Emri T."/>
            <person name="Fekete E."/>
            <person name="Flipphi M."/>
            <person name="Freyberg S."/>
            <person name="Gallo A."/>
            <person name="Gournas C."/>
            <person name="Habgood R."/>
            <person name="Hainaut M."/>
            <person name="Harispe M.L."/>
            <person name="Henrissat B."/>
            <person name="Hilden K.S."/>
            <person name="Hope R."/>
            <person name="Hossain A."/>
            <person name="Karabika E."/>
            <person name="Karaffa L."/>
            <person name="Karanyi Z."/>
            <person name="Krasevec N."/>
            <person name="Kuo A."/>
            <person name="Kusch H."/>
            <person name="LaButti K."/>
            <person name="Lagendijk E.L."/>
            <person name="Lapidus A."/>
            <person name="Levasseur A."/>
            <person name="Lindquist E."/>
            <person name="Lipzen A."/>
            <person name="Logrieco A.F."/>
            <person name="MacCabe A."/>
            <person name="Maekelae M.R."/>
            <person name="Malavazi I."/>
            <person name="Melin P."/>
            <person name="Meyer V."/>
            <person name="Mielnichuk N."/>
            <person name="Miskei M."/>
            <person name="Molnar A.P."/>
            <person name="Mule G."/>
            <person name="Ngan C.Y."/>
            <person name="Orejas M."/>
            <person name="Orosz E."/>
            <person name="Ouedraogo J.P."/>
            <person name="Overkamp K.M."/>
            <person name="Park H.-S."/>
            <person name="Perrone G."/>
            <person name="Piumi F."/>
            <person name="Punt P.J."/>
            <person name="Ram A.F."/>
            <person name="Ramon A."/>
            <person name="Rauscher S."/>
            <person name="Record E."/>
            <person name="Riano-Pachon D.M."/>
            <person name="Robert V."/>
            <person name="Roehrig J."/>
            <person name="Ruller R."/>
            <person name="Salamov A."/>
            <person name="Salih N.S."/>
            <person name="Samson R.A."/>
            <person name="Sandor E."/>
            <person name="Sanguinetti M."/>
            <person name="Schuetze T."/>
            <person name="Sepcic K."/>
            <person name="Shelest E."/>
            <person name="Sherlock G."/>
            <person name="Sophianopoulou V."/>
            <person name="Squina F.M."/>
            <person name="Sun H."/>
            <person name="Susca A."/>
            <person name="Todd R.B."/>
            <person name="Tsang A."/>
            <person name="Unkles S.E."/>
            <person name="van de Wiele N."/>
            <person name="van Rossen-Uffink D."/>
            <person name="Oliveira J.V."/>
            <person name="Vesth T.C."/>
            <person name="Visser J."/>
            <person name="Yu J.-H."/>
            <person name="Zhou M."/>
            <person name="Andersen M.R."/>
            <person name="Archer D.B."/>
            <person name="Baker S.E."/>
            <person name="Benoit I."/>
            <person name="Brakhage A.A."/>
            <person name="Braus G.H."/>
            <person name="Fischer R."/>
            <person name="Frisvad J.C."/>
            <person name="Goldman G.H."/>
            <person name="Houbraken J."/>
            <person name="Oakley B."/>
            <person name="Pocsi I."/>
            <person name="Scazzocchio C."/>
            <person name="Seiboth B."/>
            <person name="vanKuyk P.A."/>
            <person name="Wortman J."/>
            <person name="Dyer P.S."/>
            <person name="Grigoriev I.V."/>
        </authorList>
    </citation>
    <scope>NUCLEOTIDE SEQUENCE [LARGE SCALE GENOMIC DNA]</scope>
    <source>
        <strain evidence="2">CBS 593.65</strain>
    </source>
</reference>
<dbReference type="EMBL" id="KV878599">
    <property type="protein sequence ID" value="OJJ52788.1"/>
    <property type="molecule type" value="Genomic_DNA"/>
</dbReference>